<dbReference type="Gene3D" id="1.25.10.10">
    <property type="entry name" value="Leucine-rich Repeat Variant"/>
    <property type="match status" value="1"/>
</dbReference>
<keyword evidence="4" id="KW-0808">Transferase</keyword>
<accession>A0A4S4CXG2</accession>
<keyword evidence="6" id="KW-0833">Ubl conjugation pathway</keyword>
<dbReference type="InterPro" id="IPR045210">
    <property type="entry name" value="RING-Ubox_PUB"/>
</dbReference>
<keyword evidence="9" id="KW-1185">Reference proteome</keyword>
<dbReference type="PROSITE" id="PS51698">
    <property type="entry name" value="U_BOX"/>
    <property type="match status" value="1"/>
</dbReference>
<name>A0A4S4CXG2_CAMSN</name>
<sequence>MAKTGVILLESETPLTTTTTTKTTTAATIAELKKELQRLVKSIIDDNDDYTIEATDRAIRTLLSLKNFNFKPTSLQPSLSLSLSVGLDESTSSIPDEFRCPISKELMRDPVVLSTGQTYDRSFIRKWLKDGHRTCPQTQQVLSHTVLTPNHLVREMISQWCKGRGMELPSPVEDIDDEGMTEADRGHLNSLLEKMSSSLSDQKEAAKKLRLLTKRTPSFRALFGECTDAIPQLLNPLSPGRADNHPDLQEDLITTVLNLSIHDNNKKLVVENPLVIPLLIESLKSGTIETRSSAAATLFTLSALDSSKHIIGKSGALRPLIELLDEGHMLAMKDAASAIFNLCLIPENKGRAVREGAISMILKKILEGVLVDELLAILAILSTHQNAVEEMCELSAMPCLFRIIRESTCERNKENCIAIVYTICMSDRSKLREIREEENANGTISGLAERGTSRAKRKANGILDKLNKTALVIHTA</sequence>
<protein>
    <recommendedName>
        <fullName evidence="3">RING-type E3 ubiquitin transferase</fullName>
        <ecNumber evidence="3">2.3.2.27</ecNumber>
    </recommendedName>
</protein>
<dbReference type="FunFam" id="3.30.40.10:FF:000114">
    <property type="entry name" value="RING-type E3 ubiquitin transferase"/>
    <property type="match status" value="1"/>
</dbReference>
<evidence type="ECO:0000256" key="3">
    <source>
        <dbReference type="ARBA" id="ARBA00012483"/>
    </source>
</evidence>
<evidence type="ECO:0000256" key="1">
    <source>
        <dbReference type="ARBA" id="ARBA00000900"/>
    </source>
</evidence>
<dbReference type="SMART" id="SM00504">
    <property type="entry name" value="Ubox"/>
    <property type="match status" value="1"/>
</dbReference>
<dbReference type="FunFam" id="1.25.10.10:FF:000330">
    <property type="entry name" value="RING-type E3 ubiquitin transferase"/>
    <property type="match status" value="1"/>
</dbReference>
<dbReference type="SUPFAM" id="SSF57850">
    <property type="entry name" value="RING/U-box"/>
    <property type="match status" value="1"/>
</dbReference>
<evidence type="ECO:0000256" key="4">
    <source>
        <dbReference type="ARBA" id="ARBA00022679"/>
    </source>
</evidence>
<dbReference type="GO" id="GO:0016567">
    <property type="term" value="P:protein ubiquitination"/>
    <property type="evidence" value="ECO:0007669"/>
    <property type="project" value="UniProtKB-UniPathway"/>
</dbReference>
<comment type="pathway">
    <text evidence="2">Protein modification; protein ubiquitination.</text>
</comment>
<dbReference type="InterPro" id="IPR016024">
    <property type="entry name" value="ARM-type_fold"/>
</dbReference>
<evidence type="ECO:0000313" key="8">
    <source>
        <dbReference type="EMBL" id="THF94093.1"/>
    </source>
</evidence>
<proteinExistence type="predicted"/>
<dbReference type="Pfam" id="PF04564">
    <property type="entry name" value="U-box"/>
    <property type="match status" value="1"/>
</dbReference>
<dbReference type="Proteomes" id="UP000306102">
    <property type="component" value="Unassembled WGS sequence"/>
</dbReference>
<evidence type="ECO:0000313" key="9">
    <source>
        <dbReference type="Proteomes" id="UP000306102"/>
    </source>
</evidence>
<evidence type="ECO:0000259" key="7">
    <source>
        <dbReference type="PROSITE" id="PS51698"/>
    </source>
</evidence>
<dbReference type="Gene3D" id="3.30.40.10">
    <property type="entry name" value="Zinc/RING finger domain, C3HC4 (zinc finger)"/>
    <property type="match status" value="1"/>
</dbReference>
<dbReference type="PANTHER" id="PTHR23315">
    <property type="entry name" value="U BOX DOMAIN-CONTAINING"/>
    <property type="match status" value="1"/>
</dbReference>
<evidence type="ECO:0000256" key="2">
    <source>
        <dbReference type="ARBA" id="ARBA00004906"/>
    </source>
</evidence>
<reference evidence="8 9" key="1">
    <citation type="journal article" date="2018" name="Proc. Natl. Acad. Sci. U.S.A.">
        <title>Draft genome sequence of Camellia sinensis var. sinensis provides insights into the evolution of the tea genome and tea quality.</title>
        <authorList>
            <person name="Wei C."/>
            <person name="Yang H."/>
            <person name="Wang S."/>
            <person name="Zhao J."/>
            <person name="Liu C."/>
            <person name="Gao L."/>
            <person name="Xia E."/>
            <person name="Lu Y."/>
            <person name="Tai Y."/>
            <person name="She G."/>
            <person name="Sun J."/>
            <person name="Cao H."/>
            <person name="Tong W."/>
            <person name="Gao Q."/>
            <person name="Li Y."/>
            <person name="Deng W."/>
            <person name="Jiang X."/>
            <person name="Wang W."/>
            <person name="Chen Q."/>
            <person name="Zhang S."/>
            <person name="Li H."/>
            <person name="Wu J."/>
            <person name="Wang P."/>
            <person name="Li P."/>
            <person name="Shi C."/>
            <person name="Zheng F."/>
            <person name="Jian J."/>
            <person name="Huang B."/>
            <person name="Shan D."/>
            <person name="Shi M."/>
            <person name="Fang C."/>
            <person name="Yue Y."/>
            <person name="Li F."/>
            <person name="Li D."/>
            <person name="Wei S."/>
            <person name="Han B."/>
            <person name="Jiang C."/>
            <person name="Yin Y."/>
            <person name="Xia T."/>
            <person name="Zhang Z."/>
            <person name="Bennetzen J.L."/>
            <person name="Zhao S."/>
            <person name="Wan X."/>
        </authorList>
    </citation>
    <scope>NUCLEOTIDE SEQUENCE [LARGE SCALE GENOMIC DNA]</scope>
    <source>
        <strain evidence="9">cv. Shuchazao</strain>
        <tissue evidence="8">Leaf</tissue>
    </source>
</reference>
<keyword evidence="5" id="KW-0677">Repeat</keyword>
<dbReference type="InterPro" id="IPR003613">
    <property type="entry name" value="Ubox_domain"/>
</dbReference>
<dbReference type="EC" id="2.3.2.27" evidence="3"/>
<organism evidence="8 9">
    <name type="scientific">Camellia sinensis var. sinensis</name>
    <name type="common">China tea</name>
    <dbReference type="NCBI Taxonomy" id="542762"/>
    <lineage>
        <taxon>Eukaryota</taxon>
        <taxon>Viridiplantae</taxon>
        <taxon>Streptophyta</taxon>
        <taxon>Embryophyta</taxon>
        <taxon>Tracheophyta</taxon>
        <taxon>Spermatophyta</taxon>
        <taxon>Magnoliopsida</taxon>
        <taxon>eudicotyledons</taxon>
        <taxon>Gunneridae</taxon>
        <taxon>Pentapetalae</taxon>
        <taxon>asterids</taxon>
        <taxon>Ericales</taxon>
        <taxon>Theaceae</taxon>
        <taxon>Camellia</taxon>
    </lineage>
</organism>
<dbReference type="EMBL" id="SDRB02013799">
    <property type="protein sequence ID" value="THF94093.1"/>
    <property type="molecule type" value="Genomic_DNA"/>
</dbReference>
<dbReference type="AlphaFoldDB" id="A0A4S4CXG2"/>
<dbReference type="InterPro" id="IPR013083">
    <property type="entry name" value="Znf_RING/FYVE/PHD"/>
</dbReference>
<evidence type="ECO:0000256" key="5">
    <source>
        <dbReference type="ARBA" id="ARBA00022737"/>
    </source>
</evidence>
<dbReference type="InterPro" id="IPR011989">
    <property type="entry name" value="ARM-like"/>
</dbReference>
<dbReference type="CDD" id="cd16664">
    <property type="entry name" value="RING-Ubox_PUB"/>
    <property type="match status" value="1"/>
</dbReference>
<dbReference type="SUPFAM" id="SSF48371">
    <property type="entry name" value="ARM repeat"/>
    <property type="match status" value="1"/>
</dbReference>
<dbReference type="GO" id="GO:0061630">
    <property type="term" value="F:ubiquitin protein ligase activity"/>
    <property type="evidence" value="ECO:0007669"/>
    <property type="project" value="UniProtKB-EC"/>
</dbReference>
<dbReference type="UniPathway" id="UPA00143"/>
<feature type="domain" description="U-box" evidence="7">
    <location>
        <begin position="93"/>
        <end position="167"/>
    </location>
</feature>
<dbReference type="PANTHER" id="PTHR23315:SF265">
    <property type="entry name" value="U-BOX DOMAIN-CONTAINING PROTEIN 46-RELATED"/>
    <property type="match status" value="1"/>
</dbReference>
<evidence type="ECO:0000256" key="6">
    <source>
        <dbReference type="ARBA" id="ARBA00022786"/>
    </source>
</evidence>
<gene>
    <name evidence="8" type="ORF">TEA_011756</name>
</gene>
<comment type="caution">
    <text evidence="8">The sequence shown here is derived from an EMBL/GenBank/DDBJ whole genome shotgun (WGS) entry which is preliminary data.</text>
</comment>
<comment type="catalytic activity">
    <reaction evidence="1">
        <text>S-ubiquitinyl-[E2 ubiquitin-conjugating enzyme]-L-cysteine + [acceptor protein]-L-lysine = [E2 ubiquitin-conjugating enzyme]-L-cysteine + N(6)-ubiquitinyl-[acceptor protein]-L-lysine.</text>
        <dbReference type="EC" id="2.3.2.27"/>
    </reaction>
</comment>